<sequence>MNCLKPVKIKNPRYLDESYLYRIGEIMFKPDRYMYVPCGKCPLCLSRKREQWSFRLIEEVKIASSAYFITLTYNDESLPQDNRVNKRHVQLFLKRFRKEIEPFKIRYFLVSEYGETFGRPHYHLILFDFPHDVYNIREVLKKTWKYCDSFIFDINDSVGTVTPASINYVCKYCLSTINEKDPSKRTFMLCSRRPGIGINYLSSAMVDHLRERLDGRGFNNFHFVPLPRYYKDKVFDDEMKLDLKIYQSISDEQNRKKYFRSHPNSTERDFIRFQAGQQRQRARKIVSRLKNKQQ</sequence>
<reference evidence="2" key="1">
    <citation type="submission" date="2022-02" db="EMBL/GenBank/DDBJ databases">
        <title>Towards deciphering the DNA virus diversity associated with rodent species in the families Cricetidae and Heteromyidae.</title>
        <authorList>
            <person name="Lund M."/>
            <person name="Larsen B.B."/>
            <person name="Gryseels S."/>
            <person name="Kraberger S."/>
            <person name="Rowsey D.M."/>
            <person name="Steger L."/>
            <person name="Yule K.M."/>
            <person name="Upham N.S."/>
            <person name="Worobey M."/>
            <person name="Van Doorslaer K."/>
            <person name="Varsani A."/>
        </authorList>
    </citation>
    <scope>NUCLEOTIDE SEQUENCE</scope>
    <source>
        <strain evidence="2">NeonRodF1_76</strain>
    </source>
</reference>
<name>A0A976R8D0_9VIRU</name>
<proteinExistence type="predicted"/>
<feature type="domain" description="Replication-associated protein ORF2/G2P" evidence="1">
    <location>
        <begin position="67"/>
        <end position="174"/>
    </location>
</feature>
<protein>
    <submittedName>
        <fullName evidence="2">Replication initiator protein</fullName>
    </submittedName>
</protein>
<organism evidence="2">
    <name type="scientific">Dipodfec virus RodF1_76</name>
    <dbReference type="NCBI Taxonomy" id="2929311"/>
    <lineage>
        <taxon>Viruses</taxon>
        <taxon>Monodnaviria</taxon>
        <taxon>Sangervirae</taxon>
        <taxon>Phixviricota</taxon>
        <taxon>Malgrandaviricetes</taxon>
        <taxon>Petitvirales</taxon>
        <taxon>Microviridae</taxon>
    </lineage>
</organism>
<evidence type="ECO:0000259" key="1">
    <source>
        <dbReference type="Pfam" id="PF23343"/>
    </source>
</evidence>
<dbReference type="InterPro" id="IPR056906">
    <property type="entry name" value="ORF2/G2P_dom"/>
</dbReference>
<dbReference type="Pfam" id="PF23343">
    <property type="entry name" value="REP_ORF2-G2P"/>
    <property type="match status" value="1"/>
</dbReference>
<dbReference type="EMBL" id="OM869693">
    <property type="protein sequence ID" value="UPW41910.1"/>
    <property type="molecule type" value="Genomic_DNA"/>
</dbReference>
<accession>A0A976R8D0</accession>
<evidence type="ECO:0000313" key="2">
    <source>
        <dbReference type="EMBL" id="UPW41910.1"/>
    </source>
</evidence>